<evidence type="ECO:0000313" key="1">
    <source>
        <dbReference type="EMBL" id="EYF03058.1"/>
    </source>
</evidence>
<dbReference type="Proteomes" id="UP000019678">
    <property type="component" value="Unassembled WGS sequence"/>
</dbReference>
<dbReference type="AlphaFoldDB" id="A0A017T1I5"/>
<organism evidence="1 2">
    <name type="scientific">Chondromyces apiculatus DSM 436</name>
    <dbReference type="NCBI Taxonomy" id="1192034"/>
    <lineage>
        <taxon>Bacteria</taxon>
        <taxon>Pseudomonadati</taxon>
        <taxon>Myxococcota</taxon>
        <taxon>Polyangia</taxon>
        <taxon>Polyangiales</taxon>
        <taxon>Polyangiaceae</taxon>
        <taxon>Chondromyces</taxon>
    </lineage>
</organism>
<dbReference type="EMBL" id="ASRX01000051">
    <property type="protein sequence ID" value="EYF03058.1"/>
    <property type="molecule type" value="Genomic_DNA"/>
</dbReference>
<dbReference type="STRING" id="1192034.CAP_6172"/>
<sequence>MIQMNASRTQAGSDWNSDMWGAVSLWPGDKVYCGRPGQSIYYTNAETIRGFATSPEDMWEALQVPAHARFGYRMEIEEYEVLYPVSVPAGRCRNNGVFGGGGGFQFMIVEHQQLLRSTGRVLDLRRGAHLMV</sequence>
<name>A0A017T1I5_9BACT</name>
<dbReference type="OrthoDB" id="6043530at2"/>
<accession>A0A017T1I5</accession>
<comment type="caution">
    <text evidence="1">The sequence shown here is derived from an EMBL/GenBank/DDBJ whole genome shotgun (WGS) entry which is preliminary data.</text>
</comment>
<protein>
    <submittedName>
        <fullName evidence="1">Rhs-family protein</fullName>
    </submittedName>
</protein>
<keyword evidence="2" id="KW-1185">Reference proteome</keyword>
<dbReference type="RefSeq" id="WP_044246641.1">
    <property type="nucleotide sequence ID" value="NZ_ASRX01000051.1"/>
</dbReference>
<evidence type="ECO:0000313" key="2">
    <source>
        <dbReference type="Proteomes" id="UP000019678"/>
    </source>
</evidence>
<proteinExistence type="predicted"/>
<gene>
    <name evidence="1" type="ORF">CAP_6172</name>
</gene>
<reference evidence="1 2" key="1">
    <citation type="submission" date="2013-05" db="EMBL/GenBank/DDBJ databases">
        <title>Genome assembly of Chondromyces apiculatus DSM 436.</title>
        <authorList>
            <person name="Sharma G."/>
            <person name="Khatri I."/>
            <person name="Kaur C."/>
            <person name="Mayilraj S."/>
            <person name="Subramanian S."/>
        </authorList>
    </citation>
    <scope>NUCLEOTIDE SEQUENCE [LARGE SCALE GENOMIC DNA]</scope>
    <source>
        <strain evidence="1 2">DSM 436</strain>
    </source>
</reference>